<dbReference type="InterPro" id="IPR050358">
    <property type="entry name" value="RSE1/DDB1/CFT1"/>
</dbReference>
<dbReference type="InterPro" id="IPR058543">
    <property type="entry name" value="Beta-prop_RSE1/DDB1/CPSF1_2nd"/>
</dbReference>
<feature type="domain" description="RSE1/DDB1/CPSF1 C-terminal" evidence="5">
    <location>
        <begin position="852"/>
        <end position="1162"/>
    </location>
</feature>
<feature type="domain" description="RSE1/DDB1/CPSF1 first beta-propeller" evidence="6">
    <location>
        <begin position="69"/>
        <end position="401"/>
    </location>
</feature>
<keyword evidence="3" id="KW-0539">Nucleus</keyword>
<evidence type="ECO:0000259" key="5">
    <source>
        <dbReference type="Pfam" id="PF03178"/>
    </source>
</evidence>
<evidence type="ECO:0000259" key="6">
    <source>
        <dbReference type="Pfam" id="PF10433"/>
    </source>
</evidence>
<evidence type="ECO:0000256" key="4">
    <source>
        <dbReference type="SAM" id="MobiDB-lite"/>
    </source>
</evidence>
<dbReference type="Proteomes" id="UP000475862">
    <property type="component" value="Unassembled WGS sequence"/>
</dbReference>
<dbReference type="OrthoDB" id="433457at2759"/>
<dbReference type="Gene3D" id="2.130.10.10">
    <property type="entry name" value="YVTN repeat-like/Quinoprotein amine dehydrogenase"/>
    <property type="match status" value="3"/>
</dbReference>
<dbReference type="Pfam" id="PF23726">
    <property type="entry name" value="Beta-prop_RSE1_2nd"/>
    <property type="match status" value="1"/>
</dbReference>
<dbReference type="InterPro" id="IPR018846">
    <property type="entry name" value="Beta-prop_RSE1/DDB1/CPSF1_1st"/>
</dbReference>
<comment type="caution">
    <text evidence="8">The sequence shown here is derived from an EMBL/GenBank/DDBJ whole genome shotgun (WGS) entry which is preliminary data.</text>
</comment>
<dbReference type="AlphaFoldDB" id="A0A6G0TST9"/>
<proteinExistence type="inferred from homology"/>
<evidence type="ECO:0000256" key="1">
    <source>
        <dbReference type="ARBA" id="ARBA00004123"/>
    </source>
</evidence>
<feature type="compositionally biased region" description="Polar residues" evidence="4">
    <location>
        <begin position="806"/>
        <end position="833"/>
    </location>
</feature>
<feature type="region of interest" description="Disordered" evidence="4">
    <location>
        <begin position="805"/>
        <end position="833"/>
    </location>
</feature>
<evidence type="ECO:0000259" key="7">
    <source>
        <dbReference type="Pfam" id="PF23726"/>
    </source>
</evidence>
<evidence type="ECO:0000313" key="8">
    <source>
        <dbReference type="EMBL" id="KAE9538148.1"/>
    </source>
</evidence>
<evidence type="ECO:0008006" key="10">
    <source>
        <dbReference type="Google" id="ProtNLM"/>
    </source>
</evidence>
<name>A0A6G0TST9_APHGL</name>
<comment type="similarity">
    <text evidence="2">Belongs to the DDB1 family.</text>
</comment>
<dbReference type="Gene3D" id="1.10.150.910">
    <property type="match status" value="1"/>
</dbReference>
<dbReference type="Pfam" id="PF03178">
    <property type="entry name" value="CPSF_A"/>
    <property type="match status" value="1"/>
</dbReference>
<evidence type="ECO:0000256" key="2">
    <source>
        <dbReference type="ARBA" id="ARBA00007453"/>
    </source>
</evidence>
<dbReference type="Pfam" id="PF10433">
    <property type="entry name" value="Beta-prop_RSE1_1st"/>
    <property type="match status" value="1"/>
</dbReference>
<protein>
    <recommendedName>
        <fullName evidence="10">DNA damage-binding protein 1</fullName>
    </recommendedName>
</protein>
<evidence type="ECO:0000256" key="3">
    <source>
        <dbReference type="ARBA" id="ARBA00023242"/>
    </source>
</evidence>
<accession>A0A6G0TST9</accession>
<comment type="subcellular location">
    <subcellularLocation>
        <location evidence="1">Nucleus</location>
    </subcellularLocation>
</comment>
<dbReference type="EMBL" id="VYZN01000017">
    <property type="protein sequence ID" value="KAE9538148.1"/>
    <property type="molecule type" value="Genomic_DNA"/>
</dbReference>
<organism evidence="8 9">
    <name type="scientific">Aphis glycines</name>
    <name type="common">Soybean aphid</name>
    <dbReference type="NCBI Taxonomy" id="307491"/>
    <lineage>
        <taxon>Eukaryota</taxon>
        <taxon>Metazoa</taxon>
        <taxon>Ecdysozoa</taxon>
        <taxon>Arthropoda</taxon>
        <taxon>Hexapoda</taxon>
        <taxon>Insecta</taxon>
        <taxon>Pterygota</taxon>
        <taxon>Neoptera</taxon>
        <taxon>Paraneoptera</taxon>
        <taxon>Hemiptera</taxon>
        <taxon>Sternorrhyncha</taxon>
        <taxon>Aphidomorpha</taxon>
        <taxon>Aphidoidea</taxon>
        <taxon>Aphididae</taxon>
        <taxon>Aphidini</taxon>
        <taxon>Aphis</taxon>
        <taxon>Aphis</taxon>
    </lineage>
</organism>
<feature type="domain" description="RSE1/DDB1/CPSF1 second beta-propeller" evidence="7">
    <location>
        <begin position="447"/>
        <end position="756"/>
    </location>
</feature>
<dbReference type="GO" id="GO:0003676">
    <property type="term" value="F:nucleic acid binding"/>
    <property type="evidence" value="ECO:0007669"/>
    <property type="project" value="InterPro"/>
</dbReference>
<evidence type="ECO:0000313" key="9">
    <source>
        <dbReference type="Proteomes" id="UP000475862"/>
    </source>
</evidence>
<gene>
    <name evidence="8" type="ORF">AGLY_006120</name>
</gene>
<dbReference type="PANTHER" id="PTHR10644">
    <property type="entry name" value="DNA REPAIR/RNA PROCESSING CPSF FAMILY"/>
    <property type="match status" value="1"/>
</dbReference>
<sequence>MFCSNNIFCLGSACSEGQLHLSTLYYCNASLMTTMNLLVTARFTQLIPDMAMQQFYTVTAHKPTAAVTSISANFTSPTDRNLLVARFNRIDISLVTEQGLQPIKEVALYGKIEIMKVFRPKHKDKDLLFVVTARYNTMILECLQTESGDIEIITRAHGVISDQIGKISEIGAMAVIDPSARVIGLKLYDGLFKIIPLDKEGELKAYCLRMEEVEVQDIDFLYGCANPTIIIIHQDTMGRHIKAKELSIKDKEFVKTPWKQENVETEASMIIPVPEPLCGAIIIGRESVLYHNGSFFIAISPPVIKQSTIVCYARIDSEGTRYLLGDMAGHLFMLLLNYEKNPDGTFKIKDPKVDLLGEISIPESLTYLDNKIIYVASRVGDSQLIKLNKKADQFGSHITVLDTYMNLGPIVDMCVIDLERQGQGQVVTCSGAYKEGSLRIIRNGIGIEEVATIDLVGIKGMWPLRITTDGLLDDTLVLSFVGHSRVLAYNGEEVEEIDLEGFQSELQTFYCGNTSNNKMVQITSASVRLICLESKCLVSEWNVPDDKSINVVSCNGHQAVCASGNSLYYIEIGSDKVSQNGFITLEHEVSCLDVCSFQDQFSKTISLVAVGLWMDISVKVLQLPDFVELVREPLGEEIIPRSILMVTFENIDYLLCALGDGSLCYFHLNPENGVLSDKRKVNLGTQPTLIRKFQSLNTTSVFACSDHPTVIYSSNNKLIFSNVNLRKVNHMCSLNTKSYPDSLAMATDTSIIIGTIDEMQKLHIRTIPLGEAPRRIAHQESSKSFGVITMRIDVHEGINLVPARPSASTTAQNTSGAINSRLPNSTSVANSNQGPLSLGGSEYGLEVEIHNMLVLDQNTFEVLHAHQLNSNEYALSIISAKLGDDPATYYILGTAVVNPEDQDPKLGRILIFNWDDSSSKLTQISEKEVKGACYAMAEFNGKLLAAVNCTVRLFEWTAEKELRLECSHFNNIVALFVKTKGDFIVCGDLMRSLTLLQYKTMEGSFDEIARDYNPKWSTAIEIIDDDVFLGAENDKNLFIIHKDSTLASDEARHQLQEIGQFHLGDLVNVFRHGSLVMQHFTDTHVSVQGGILYGTCSGALGLVTQLTPKMYEFLTDLELSLATVVKGVGKIKHQLWRSYHTETRIEPSEAFVDGDLIESFLDLSKKNMLAVVNSLQGSYDHDFKKIPKDTKLTLDDVIKLVEDLTRIH</sequence>
<keyword evidence="9" id="KW-1185">Reference proteome</keyword>
<reference evidence="8 9" key="1">
    <citation type="submission" date="2019-08" db="EMBL/GenBank/DDBJ databases">
        <title>The genome of the soybean aphid Biotype 1, its phylome, world population structure and adaptation to the North American continent.</title>
        <authorList>
            <person name="Giordano R."/>
            <person name="Donthu R.K."/>
            <person name="Hernandez A.G."/>
            <person name="Wright C.L."/>
            <person name="Zimin A.V."/>
        </authorList>
    </citation>
    <scope>NUCLEOTIDE SEQUENCE [LARGE SCALE GENOMIC DNA]</scope>
    <source>
        <tissue evidence="8">Whole aphids</tissue>
    </source>
</reference>
<dbReference type="InterPro" id="IPR015943">
    <property type="entry name" value="WD40/YVTN_repeat-like_dom_sf"/>
</dbReference>
<dbReference type="GO" id="GO:0005634">
    <property type="term" value="C:nucleus"/>
    <property type="evidence" value="ECO:0007669"/>
    <property type="project" value="UniProtKB-SubCell"/>
</dbReference>
<dbReference type="InterPro" id="IPR004871">
    <property type="entry name" value="RSE1/DDB1/CPSF1_C"/>
</dbReference>
<dbReference type="FunFam" id="2.130.10.10:FF:000070">
    <property type="entry name" value="DNA damage-binding protein 1"/>
    <property type="match status" value="1"/>
</dbReference>